<keyword evidence="8" id="KW-1185">Reference proteome</keyword>
<protein>
    <recommendedName>
        <fullName evidence="4">2-dehydropantoate 2-reductase</fullName>
        <ecNumber evidence="4">1.1.1.169</ecNumber>
    </recommendedName>
    <alternativeName>
        <fullName evidence="4">Ketopantoate reductase</fullName>
    </alternativeName>
</protein>
<evidence type="ECO:0000256" key="4">
    <source>
        <dbReference type="RuleBase" id="RU362068"/>
    </source>
</evidence>
<dbReference type="Pfam" id="PF08546">
    <property type="entry name" value="ApbA_C"/>
    <property type="match status" value="1"/>
</dbReference>
<comment type="function">
    <text evidence="4">Catalyzes the NADPH-dependent reduction of ketopantoate into pantoic acid.</text>
</comment>
<keyword evidence="2 4" id="KW-0521">NADP</keyword>
<dbReference type="InterPro" id="IPR013752">
    <property type="entry name" value="KPA_reductase"/>
</dbReference>
<feature type="domain" description="Ketopantoate reductase C-terminal" evidence="6">
    <location>
        <begin position="187"/>
        <end position="326"/>
    </location>
</feature>
<accession>A0ABY5W6L3</accession>
<dbReference type="InterPro" id="IPR003710">
    <property type="entry name" value="ApbA"/>
</dbReference>
<evidence type="ECO:0000256" key="2">
    <source>
        <dbReference type="ARBA" id="ARBA00022857"/>
    </source>
</evidence>
<evidence type="ECO:0000256" key="1">
    <source>
        <dbReference type="ARBA" id="ARBA00007870"/>
    </source>
</evidence>
<dbReference type="PANTHER" id="PTHR21708">
    <property type="entry name" value="PROBABLE 2-DEHYDROPANTOATE 2-REDUCTASE"/>
    <property type="match status" value="1"/>
</dbReference>
<evidence type="ECO:0000313" key="8">
    <source>
        <dbReference type="Proteomes" id="UP001059617"/>
    </source>
</evidence>
<dbReference type="PANTHER" id="PTHR21708:SF26">
    <property type="entry name" value="2-DEHYDROPANTOATE 2-REDUCTASE"/>
    <property type="match status" value="1"/>
</dbReference>
<organism evidence="7 8">
    <name type="scientific">Dactylosporangium fulvum</name>
    <dbReference type="NCBI Taxonomy" id="53359"/>
    <lineage>
        <taxon>Bacteria</taxon>
        <taxon>Bacillati</taxon>
        <taxon>Actinomycetota</taxon>
        <taxon>Actinomycetes</taxon>
        <taxon>Micromonosporales</taxon>
        <taxon>Micromonosporaceae</taxon>
        <taxon>Dactylosporangium</taxon>
    </lineage>
</organism>
<dbReference type="InterPro" id="IPR013332">
    <property type="entry name" value="KPR_N"/>
</dbReference>
<keyword evidence="4" id="KW-0566">Pantothenate biosynthesis</keyword>
<evidence type="ECO:0000313" key="7">
    <source>
        <dbReference type="EMBL" id="UWP85638.1"/>
    </source>
</evidence>
<name>A0ABY5W6L3_9ACTN</name>
<comment type="similarity">
    <text evidence="1 4">Belongs to the ketopantoate reductase family.</text>
</comment>
<dbReference type="EMBL" id="CP073720">
    <property type="protein sequence ID" value="UWP85638.1"/>
    <property type="molecule type" value="Genomic_DNA"/>
</dbReference>
<dbReference type="Gene3D" id="1.10.1040.10">
    <property type="entry name" value="N-(1-d-carboxylethyl)-l-norvaline Dehydrogenase, domain 2"/>
    <property type="match status" value="1"/>
</dbReference>
<gene>
    <name evidence="7" type="ORF">Dfulv_15885</name>
</gene>
<comment type="pathway">
    <text evidence="4">Cofactor biosynthesis; (R)-pantothenate biosynthesis; (R)-pantoate from 3-methyl-2-oxobutanoate: step 2/2.</text>
</comment>
<reference evidence="7" key="2">
    <citation type="submission" date="2022-09" db="EMBL/GenBank/DDBJ databases">
        <title>Biosynthetic gene clusters of Dactylosporangioum fulvum.</title>
        <authorList>
            <person name="Caradec T."/>
        </authorList>
    </citation>
    <scope>NUCLEOTIDE SEQUENCE</scope>
    <source>
        <strain evidence="7">NRRL B-16292</strain>
    </source>
</reference>
<dbReference type="Proteomes" id="UP001059617">
    <property type="component" value="Chromosome"/>
</dbReference>
<dbReference type="Pfam" id="PF02558">
    <property type="entry name" value="ApbA"/>
    <property type="match status" value="1"/>
</dbReference>
<comment type="catalytic activity">
    <reaction evidence="4">
        <text>(R)-pantoate + NADP(+) = 2-dehydropantoate + NADPH + H(+)</text>
        <dbReference type="Rhea" id="RHEA:16233"/>
        <dbReference type="ChEBI" id="CHEBI:11561"/>
        <dbReference type="ChEBI" id="CHEBI:15378"/>
        <dbReference type="ChEBI" id="CHEBI:15980"/>
        <dbReference type="ChEBI" id="CHEBI:57783"/>
        <dbReference type="ChEBI" id="CHEBI:58349"/>
        <dbReference type="EC" id="1.1.1.169"/>
    </reaction>
</comment>
<dbReference type="NCBIfam" id="TIGR00745">
    <property type="entry name" value="apbA_panE"/>
    <property type="match status" value="1"/>
</dbReference>
<evidence type="ECO:0000256" key="3">
    <source>
        <dbReference type="ARBA" id="ARBA00023002"/>
    </source>
</evidence>
<dbReference type="RefSeq" id="WP_259863798.1">
    <property type="nucleotide sequence ID" value="NZ_BAAAST010000012.1"/>
</dbReference>
<dbReference type="InterPro" id="IPR013328">
    <property type="entry name" value="6PGD_dom2"/>
</dbReference>
<dbReference type="InterPro" id="IPR036291">
    <property type="entry name" value="NAD(P)-bd_dom_sf"/>
</dbReference>
<dbReference type="EC" id="1.1.1.169" evidence="4"/>
<feature type="domain" description="Ketopantoate reductase N-terminal" evidence="5">
    <location>
        <begin position="5"/>
        <end position="161"/>
    </location>
</feature>
<dbReference type="SUPFAM" id="SSF48179">
    <property type="entry name" value="6-phosphogluconate dehydrogenase C-terminal domain-like"/>
    <property type="match status" value="1"/>
</dbReference>
<sequence>MSATIWVVGAGGIGASIAARLAGAGQQVVVIDDWAEHVDRIREHGLTLEHPGGVLHTRPAAILSSELSELSVIADTAPPDLVLLAVKSDRTRETLLAVADRLPPGCPVLSLQNGLNEPVIADVVGPTRTVGAVVRFDGALAGPGRVTQQRSDGDLVIGAVDRAAAGLVAGVADQLRTALPVVVSDRIWADLWSKLTRNCLLNPVSTLVGLGLGRMAALPPVREVCLRTGLEVIAVARATGVAVEPGILYGTDLDRLFAGDPAAVRDFQAAFERTYAPFPDLKPSMLQDAEKGRSVEVRWLNGAVVDAGERVGVAAPLNRALTERVEELVRGVRTPGTHNLEGLT</sequence>
<keyword evidence="3 4" id="KW-0560">Oxidoreductase</keyword>
<evidence type="ECO:0000259" key="6">
    <source>
        <dbReference type="Pfam" id="PF08546"/>
    </source>
</evidence>
<dbReference type="SUPFAM" id="SSF51735">
    <property type="entry name" value="NAD(P)-binding Rossmann-fold domains"/>
    <property type="match status" value="1"/>
</dbReference>
<evidence type="ECO:0000259" key="5">
    <source>
        <dbReference type="Pfam" id="PF02558"/>
    </source>
</evidence>
<dbReference type="Gene3D" id="3.40.50.720">
    <property type="entry name" value="NAD(P)-binding Rossmann-like Domain"/>
    <property type="match status" value="1"/>
</dbReference>
<dbReference type="InterPro" id="IPR051402">
    <property type="entry name" value="KPR-Related"/>
</dbReference>
<proteinExistence type="inferred from homology"/>
<reference evidence="7" key="1">
    <citation type="submission" date="2021-04" db="EMBL/GenBank/DDBJ databases">
        <authorList>
            <person name="Hartkoorn R.C."/>
            <person name="Beaudoing E."/>
            <person name="Hot D."/>
        </authorList>
    </citation>
    <scope>NUCLEOTIDE SEQUENCE</scope>
    <source>
        <strain evidence="7">NRRL B-16292</strain>
    </source>
</reference>
<dbReference type="InterPro" id="IPR008927">
    <property type="entry name" value="6-PGluconate_DH-like_C_sf"/>
</dbReference>